<comment type="similarity">
    <text evidence="9">Belongs to the SEC8 family.</text>
</comment>
<feature type="domain" description="Exocyst complex component Sec8 middle helical bundle" evidence="10">
    <location>
        <begin position="574"/>
        <end position="772"/>
    </location>
</feature>
<comment type="similarity">
    <text evidence="8">Belongs to the deoxyhypusine hydroxylase family.</text>
</comment>
<feature type="binding site" evidence="8">
    <location>
        <position position="209"/>
    </location>
    <ligand>
        <name>Fe cation</name>
        <dbReference type="ChEBI" id="CHEBI:24875"/>
        <label>2</label>
    </ligand>
</feature>
<feature type="binding site" evidence="8">
    <location>
        <position position="56"/>
    </location>
    <ligand>
        <name>Fe cation</name>
        <dbReference type="ChEBI" id="CHEBI:24875"/>
        <label>1</label>
    </ligand>
</feature>
<dbReference type="InterPro" id="IPR011989">
    <property type="entry name" value="ARM-like"/>
</dbReference>
<keyword evidence="4 8" id="KW-0560">Oxidoreductase</keyword>
<dbReference type="GO" id="GO:0015031">
    <property type="term" value="P:protein transport"/>
    <property type="evidence" value="ECO:0007669"/>
    <property type="project" value="UniProtKB-KW"/>
</dbReference>
<evidence type="ECO:0000256" key="3">
    <source>
        <dbReference type="ARBA" id="ARBA00022723"/>
    </source>
</evidence>
<keyword evidence="5 8" id="KW-0408">Iron</keyword>
<comment type="pathway">
    <text evidence="2 8">Protein modification; eIF5A hypusination.</text>
</comment>
<feature type="binding site" evidence="8">
    <location>
        <position position="208"/>
    </location>
    <ligand>
        <name>Fe cation</name>
        <dbReference type="ChEBI" id="CHEBI:24875"/>
        <label>2</label>
    </ligand>
</feature>
<comment type="function">
    <text evidence="8">Catalyzes the hydroxylation of the N(6)-(4-aminobutyl)-L-lysine intermediate to form hypusine, an essential post-translational modification only found in mature eIF-5A factor.</text>
</comment>
<evidence type="ECO:0000256" key="5">
    <source>
        <dbReference type="ARBA" id="ARBA00023004"/>
    </source>
</evidence>
<dbReference type="SMART" id="SM00567">
    <property type="entry name" value="EZ_HEAT"/>
    <property type="match status" value="6"/>
</dbReference>
<evidence type="ECO:0000256" key="7">
    <source>
        <dbReference type="ARBA" id="ARBA00023256"/>
    </source>
</evidence>
<evidence type="ECO:0000313" key="11">
    <source>
        <dbReference type="EMBL" id="CAD7278952.1"/>
    </source>
</evidence>
<dbReference type="GO" id="GO:0019135">
    <property type="term" value="F:deoxyhypusine monooxygenase activity"/>
    <property type="evidence" value="ECO:0007669"/>
    <property type="project" value="UniProtKB-UniRule"/>
</dbReference>
<feature type="binding site" evidence="8">
    <location>
        <position position="243"/>
    </location>
    <ligand>
        <name>Fe cation</name>
        <dbReference type="ChEBI" id="CHEBI:24875"/>
        <label>2</label>
    </ligand>
</feature>
<dbReference type="InterPro" id="IPR048630">
    <property type="entry name" value="Sec8_M"/>
</dbReference>
<dbReference type="GO" id="GO:0045202">
    <property type="term" value="C:synapse"/>
    <property type="evidence" value="ECO:0007669"/>
    <property type="project" value="TreeGrafter"/>
</dbReference>
<evidence type="ECO:0000259" key="10">
    <source>
        <dbReference type="Pfam" id="PF20652"/>
    </source>
</evidence>
<organism evidence="11">
    <name type="scientific">Notodromas monacha</name>
    <dbReference type="NCBI Taxonomy" id="399045"/>
    <lineage>
        <taxon>Eukaryota</taxon>
        <taxon>Metazoa</taxon>
        <taxon>Ecdysozoa</taxon>
        <taxon>Arthropoda</taxon>
        <taxon>Crustacea</taxon>
        <taxon>Oligostraca</taxon>
        <taxon>Ostracoda</taxon>
        <taxon>Podocopa</taxon>
        <taxon>Podocopida</taxon>
        <taxon>Cypridocopina</taxon>
        <taxon>Cypridoidea</taxon>
        <taxon>Cyprididae</taxon>
        <taxon>Notodromas</taxon>
    </lineage>
</organism>
<evidence type="ECO:0000256" key="9">
    <source>
        <dbReference type="RuleBase" id="RU367079"/>
    </source>
</evidence>
<dbReference type="HAMAP" id="MF_03101">
    <property type="entry name" value="Deoxyhypusine_hydroxylase"/>
    <property type="match status" value="1"/>
</dbReference>
<evidence type="ECO:0000256" key="2">
    <source>
        <dbReference type="ARBA" id="ARBA00005041"/>
    </source>
</evidence>
<feature type="binding site" evidence="8">
    <location>
        <position position="57"/>
    </location>
    <ligand>
        <name>Fe cation</name>
        <dbReference type="ChEBI" id="CHEBI:24875"/>
        <label>1</label>
    </ligand>
</feature>
<dbReference type="InterPro" id="IPR027517">
    <property type="entry name" value="Deoxyhypusine_hydroxylase"/>
</dbReference>
<dbReference type="GO" id="GO:0046872">
    <property type="term" value="F:metal ion binding"/>
    <property type="evidence" value="ECO:0007669"/>
    <property type="project" value="UniProtKB-KW"/>
</dbReference>
<dbReference type="Proteomes" id="UP000678499">
    <property type="component" value="Unassembled WGS sequence"/>
</dbReference>
<evidence type="ECO:0000256" key="4">
    <source>
        <dbReference type="ARBA" id="ARBA00023002"/>
    </source>
</evidence>
<proteinExistence type="inferred from homology"/>
<keyword evidence="9" id="KW-0813">Transport</keyword>
<comment type="cofactor">
    <cofactor evidence="8">
        <name>Fe(2+)</name>
        <dbReference type="ChEBI" id="CHEBI:29033"/>
    </cofactor>
    <text evidence="8">Binds 2 Fe(2+) ions per subunit.</text>
</comment>
<feature type="binding site" evidence="8">
    <location>
        <position position="244"/>
    </location>
    <ligand>
        <name>Fe cation</name>
        <dbReference type="ChEBI" id="CHEBI:24875"/>
        <label>2</label>
    </ligand>
</feature>
<dbReference type="Pfam" id="PF20652">
    <property type="entry name" value="Sec8_C"/>
    <property type="match status" value="1"/>
</dbReference>
<keyword evidence="9" id="KW-0653">Protein transport</keyword>
<dbReference type="GO" id="GO:0007268">
    <property type="term" value="P:chemical synaptic transmission"/>
    <property type="evidence" value="ECO:0007669"/>
    <property type="project" value="TreeGrafter"/>
</dbReference>
<evidence type="ECO:0000313" key="12">
    <source>
        <dbReference type="Proteomes" id="UP000678499"/>
    </source>
</evidence>
<dbReference type="InterPro" id="IPR004155">
    <property type="entry name" value="PBS_lyase_HEAT"/>
</dbReference>
<comment type="catalytic activity">
    <reaction evidence="1 8">
        <text>[eIF5A protein]-deoxyhypusine + AH2 + O2 = [eIF5A protein]-hypusine + A + H2O</text>
        <dbReference type="Rhea" id="RHEA:14101"/>
        <dbReference type="Rhea" id="RHEA-COMP:10144"/>
        <dbReference type="Rhea" id="RHEA-COMP:12592"/>
        <dbReference type="ChEBI" id="CHEBI:13193"/>
        <dbReference type="ChEBI" id="CHEBI:15377"/>
        <dbReference type="ChEBI" id="CHEBI:15379"/>
        <dbReference type="ChEBI" id="CHEBI:17499"/>
        <dbReference type="ChEBI" id="CHEBI:82657"/>
        <dbReference type="ChEBI" id="CHEBI:91175"/>
        <dbReference type="EC" id="1.14.99.29"/>
    </reaction>
</comment>
<dbReference type="InterPro" id="IPR016024">
    <property type="entry name" value="ARM-type_fold"/>
</dbReference>
<accession>A0A7R9GE06</accession>
<dbReference type="SUPFAM" id="SSF48371">
    <property type="entry name" value="ARM repeat"/>
    <property type="match status" value="1"/>
</dbReference>
<gene>
    <name evidence="11" type="ORF">NMOB1V02_LOCUS6641</name>
</gene>
<dbReference type="Pfam" id="PF13646">
    <property type="entry name" value="HEAT_2"/>
    <property type="match status" value="1"/>
</dbReference>
<feature type="binding site" evidence="8">
    <location>
        <position position="89"/>
    </location>
    <ligand>
        <name>Fe cation</name>
        <dbReference type="ChEBI" id="CHEBI:24875"/>
        <label>1</label>
    </ligand>
</feature>
<dbReference type="EMBL" id="OA883459">
    <property type="protein sequence ID" value="CAD7278952.1"/>
    <property type="molecule type" value="Genomic_DNA"/>
</dbReference>
<dbReference type="GO" id="GO:0006893">
    <property type="term" value="P:Golgi to plasma membrane transport"/>
    <property type="evidence" value="ECO:0007669"/>
    <property type="project" value="TreeGrafter"/>
</dbReference>
<keyword evidence="9" id="KW-0268">Exocytosis</keyword>
<keyword evidence="7 8" id="KW-0386">Hypusine biosynthesis</keyword>
<dbReference type="GO" id="GO:0090522">
    <property type="term" value="P:vesicle tethering involved in exocytosis"/>
    <property type="evidence" value="ECO:0007669"/>
    <property type="project" value="UniProtKB-UniRule"/>
</dbReference>
<dbReference type="PANTHER" id="PTHR14146:SF0">
    <property type="entry name" value="EXOCYST COMPLEX COMPONENT 4"/>
    <property type="match status" value="1"/>
</dbReference>
<keyword evidence="6 8" id="KW-0503">Monooxygenase</keyword>
<reference evidence="11" key="1">
    <citation type="submission" date="2020-11" db="EMBL/GenBank/DDBJ databases">
        <authorList>
            <person name="Tran Van P."/>
        </authorList>
    </citation>
    <scope>NUCLEOTIDE SEQUENCE</scope>
</reference>
<dbReference type="UniPathway" id="UPA00354"/>
<keyword evidence="12" id="KW-1185">Reference proteome</keyword>
<dbReference type="GO" id="GO:0006612">
    <property type="term" value="P:protein targeting to membrane"/>
    <property type="evidence" value="ECO:0007669"/>
    <property type="project" value="UniProtKB-UniRule"/>
</dbReference>
<evidence type="ECO:0000256" key="8">
    <source>
        <dbReference type="HAMAP-Rule" id="MF_03101"/>
    </source>
</evidence>
<dbReference type="EC" id="1.14.99.29" evidence="8"/>
<name>A0A7R9GE06_9CRUS</name>
<dbReference type="GO" id="GO:0032584">
    <property type="term" value="C:growth cone membrane"/>
    <property type="evidence" value="ECO:0007669"/>
    <property type="project" value="TreeGrafter"/>
</dbReference>
<dbReference type="PANTHER" id="PTHR14146">
    <property type="entry name" value="EXOCYST COMPLEX COMPONENT 4"/>
    <property type="match status" value="1"/>
</dbReference>
<sequence length="1316" mass="146725">MALSIEENLGSVLRDETLPMKQRFRALFSLRNLKTDASVDEIVKCFEVGDSALLKHELGYCLGQMGNKRAVDSLVKVLSNVQENAMVRHEAGEALGALGAFESRDVLQKFVSDPIPEVSETCQLALLRLEYMEKFGSVDISPYDSVDPAPAIKEEKSVSQLSDCLLNSSATLFDRYCAMFSLRNNGSAEALAALGKALSCPSSALFRHEIAYVLGQLEEKAAPCVEELATRLGDEEENPMVRHECAEALGAIATDSAMKVLGDYRADKERVPFQLLLSVVRSLSASEDDAAREEQRKNLDKEFQKSDAKLNSFVASGESQIRTVMQTFSEEVGEQVNVRKVADELNRSLIGCKARFREHKDHVRQLYQEGEKHDYYVDLLNSIIWLKESPRKVDLLLKAGKYEEVAERLVAACKLGEGPLNQVDSLRDVQAEVNRRRSDIQQKILADLHSQLYEKSIKEALDRRKRKVRNLRNLQPIFQGSFIGDGEDFKRSATAYLAGLQELVESDTKLVTSFGSGEHSSPANVASVAGAEKKWEEVLGEIAACLVKLGNIEDNGMESRTSSSDQLAGIVMELGNDLPRKLVSVVKKIGDEIRLNPSPKVDVVIQCCNGIPGGSAGDMVIDEDSPYDLSLQTQVQVVSLVCPPLIDFFSTVFHAFHAIAMRHKLLLEKFSKASKTKILCYDDYSIWFEIQNVVKALLTDYLDLQNFQNPSGTSVTSSSADRMASNPMQISGVTIDDVNSLFVRKRTNVKEVQEATLFSFDNSVEMMQSELTKTSQRVHFVAGMPHNRMMPRQDSLAGEHILVCPASPKNIALLYHTVSDFVGRMEAETCETPGSESSNLTKFVKSCIENVLIPHIGISLDRSLDRTSAKSPDIWREVTTPAEQKKYRLVSPVLRNTVVVVESIKTVMEMVERIWLWRENFAEKTFSHLKQYFETCQAAFRGLTQPESEDKRIKSAVLAQDDDLIRRLKSFPNWTAAQRVEAAEALHATEAGKKSGANQWSLSWQQASLRLDMEELWQREADILLSMSGGLPTRTSNIAADEIISDASQLRSLALLEESMAWFSNEILVFVSFLGMMATEEDAPDGNIISAEKSNVIRPEPASGKTKLASYGDELKKLAVDFQALADTCLMVLHLEVRVRCMYFLFPLITGGAWASMGDRLRVDEDVVNLNTDLHAIHEALVTVLPPNKNDYVLGGLGQMMSTVLVRGLQCIPYMESTGIRRMSRNILSLHQNLCNLTQNPELALDRARLYYEMLHLSPHEILARIRQQGPKFTEAEYLAAFNVLDSGRGISRDNSRLRHYKSQLSEILGEVGVTV</sequence>
<dbReference type="OrthoDB" id="272977at2759"/>
<dbReference type="Gene3D" id="1.25.10.10">
    <property type="entry name" value="Leucine-rich Repeat Variant"/>
    <property type="match status" value="2"/>
</dbReference>
<evidence type="ECO:0000256" key="1">
    <source>
        <dbReference type="ARBA" id="ARBA00000068"/>
    </source>
</evidence>
<comment type="function">
    <text evidence="9">Component of the exocyst complex involved in the docking of exocytic vesicles with fusion sites on the plasma membrane.</text>
</comment>
<protein>
    <recommendedName>
        <fullName evidence="8">Deoxyhypusine hydroxylase</fullName>
        <shortName evidence="8">DOHH</shortName>
        <ecNumber evidence="8">1.14.99.29</ecNumber>
    </recommendedName>
    <alternativeName>
        <fullName evidence="8">Deoxyhypusine dioxygenase</fullName>
    </alternativeName>
    <alternativeName>
        <fullName evidence="8">Deoxyhypusine monooxygenase</fullName>
    </alternativeName>
</protein>
<evidence type="ECO:0000256" key="6">
    <source>
        <dbReference type="ARBA" id="ARBA00023033"/>
    </source>
</evidence>
<dbReference type="GO" id="GO:0000145">
    <property type="term" value="C:exocyst"/>
    <property type="evidence" value="ECO:0007669"/>
    <property type="project" value="UniProtKB-UniRule"/>
</dbReference>
<dbReference type="InterPro" id="IPR039682">
    <property type="entry name" value="Sec8/EXOC4"/>
</dbReference>
<feature type="binding site" evidence="8">
    <location>
        <position position="90"/>
    </location>
    <ligand>
        <name>Fe cation</name>
        <dbReference type="ChEBI" id="CHEBI:24875"/>
        <label>1</label>
    </ligand>
</feature>
<keyword evidence="3 8" id="KW-0479">Metal-binding</keyword>
<dbReference type="EMBL" id="CAJPEX010001422">
    <property type="protein sequence ID" value="CAG0919104.1"/>
    <property type="molecule type" value="Genomic_DNA"/>
</dbReference>